<comment type="caution">
    <text evidence="7">The sequence shown here is derived from an EMBL/GenBank/DDBJ whole genome shotgun (WGS) entry which is preliminary data.</text>
</comment>
<keyword evidence="4 6" id="KW-1133">Transmembrane helix</keyword>
<feature type="transmembrane region" description="Helical" evidence="6">
    <location>
        <begin position="130"/>
        <end position="151"/>
    </location>
</feature>
<evidence type="ECO:0000313" key="8">
    <source>
        <dbReference type="Proteomes" id="UP000278164"/>
    </source>
</evidence>
<name>A0A3L7ZNQ5_PARDI</name>
<feature type="transmembrane region" description="Helical" evidence="6">
    <location>
        <begin position="38"/>
        <end position="64"/>
    </location>
</feature>
<dbReference type="OrthoDB" id="1098554at2"/>
<dbReference type="Proteomes" id="UP000278164">
    <property type="component" value="Unassembled WGS sequence"/>
</dbReference>
<feature type="transmembrane region" description="Helical" evidence="6">
    <location>
        <begin position="76"/>
        <end position="93"/>
    </location>
</feature>
<keyword evidence="2" id="KW-1003">Cell membrane</keyword>
<gene>
    <name evidence="7" type="ORF">D7V78_09790</name>
</gene>
<evidence type="ECO:0000256" key="3">
    <source>
        <dbReference type="ARBA" id="ARBA00022692"/>
    </source>
</evidence>
<keyword evidence="3 6" id="KW-0812">Transmembrane</keyword>
<reference evidence="7 8" key="1">
    <citation type="submission" date="2018-09" db="EMBL/GenBank/DDBJ databases">
        <title>Murine metabolic-syndrome-specific gut microbial biobank.</title>
        <authorList>
            <person name="Liu C."/>
        </authorList>
    </citation>
    <scope>NUCLEOTIDE SEQUENCE [LARGE SCALE GENOMIC DNA]</scope>
    <source>
        <strain evidence="7 8">8-P5</strain>
    </source>
</reference>
<evidence type="ECO:0000256" key="1">
    <source>
        <dbReference type="ARBA" id="ARBA00004651"/>
    </source>
</evidence>
<evidence type="ECO:0000256" key="4">
    <source>
        <dbReference type="ARBA" id="ARBA00022989"/>
    </source>
</evidence>
<dbReference type="GO" id="GO:0005886">
    <property type="term" value="C:plasma membrane"/>
    <property type="evidence" value="ECO:0007669"/>
    <property type="project" value="UniProtKB-SubCell"/>
</dbReference>
<protein>
    <submittedName>
        <fullName evidence="7">Lipopolysaccharide biosynthesis protein</fullName>
    </submittedName>
</protein>
<sequence length="427" mass="47290">MLKKILGTIGTRYLIALLNLALIFINAKVLGIKGVGMVGLIVASVNIAVIFNGILSGGTIVYFMNRYSMRTIFLPAYLWTFIGSALACVFMYFTRLLPTAYWLDIYLLAILNSIVAANARFLLGKDHIKGFNLTFILQGGLLFFILLYLYYGANLQEVQSYVWGLYATNGIALAASLIMLAPYLLKETPRPAGKPLYKIVKEMFAYGLWAGADGLAETCTTRLNYFLIERFSGLGGVGLLDAGTKISESVWHISRSVSFIAYSNVAKTTDVIEQKRITLQLLKLTFCAMTLVMGCTLCIPEWVYTDYLFSTEFKGVRKIIIGLSVGIVTLGCNSIVGHYFIGSGKIRYSAASSCVGLVTLWITGVILIPLYGIIGSAVSTSIAFTTMLIFSLSVFMRQTSTAFLELIPNRKDWEYLMLKYKDRRKVS</sequence>
<evidence type="ECO:0000256" key="5">
    <source>
        <dbReference type="ARBA" id="ARBA00023136"/>
    </source>
</evidence>
<feature type="transmembrane region" description="Helical" evidence="6">
    <location>
        <begin position="348"/>
        <end position="371"/>
    </location>
</feature>
<organism evidence="7 8">
    <name type="scientific">Parabacteroides distasonis</name>
    <dbReference type="NCBI Taxonomy" id="823"/>
    <lineage>
        <taxon>Bacteria</taxon>
        <taxon>Pseudomonadati</taxon>
        <taxon>Bacteroidota</taxon>
        <taxon>Bacteroidia</taxon>
        <taxon>Bacteroidales</taxon>
        <taxon>Tannerellaceae</taxon>
        <taxon>Parabacteroides</taxon>
    </lineage>
</organism>
<feature type="transmembrane region" description="Helical" evidence="6">
    <location>
        <begin position="284"/>
        <end position="304"/>
    </location>
</feature>
<dbReference type="EMBL" id="RAYI01000016">
    <property type="protein sequence ID" value="RLT73544.1"/>
    <property type="molecule type" value="Genomic_DNA"/>
</dbReference>
<accession>A0A3L7ZNQ5</accession>
<feature type="transmembrane region" description="Helical" evidence="6">
    <location>
        <begin position="377"/>
        <end position="396"/>
    </location>
</feature>
<keyword evidence="5 6" id="KW-0472">Membrane</keyword>
<dbReference type="PANTHER" id="PTHR30250:SF11">
    <property type="entry name" value="O-ANTIGEN TRANSPORTER-RELATED"/>
    <property type="match status" value="1"/>
</dbReference>
<evidence type="ECO:0000256" key="2">
    <source>
        <dbReference type="ARBA" id="ARBA00022475"/>
    </source>
</evidence>
<feature type="transmembrane region" description="Helical" evidence="6">
    <location>
        <begin position="12"/>
        <end position="32"/>
    </location>
</feature>
<dbReference type="AlphaFoldDB" id="A0A3L7ZNQ5"/>
<dbReference type="InterPro" id="IPR050833">
    <property type="entry name" value="Poly_Biosynth_Transport"/>
</dbReference>
<evidence type="ECO:0000256" key="6">
    <source>
        <dbReference type="SAM" id="Phobius"/>
    </source>
</evidence>
<feature type="transmembrane region" description="Helical" evidence="6">
    <location>
        <begin position="105"/>
        <end position="123"/>
    </location>
</feature>
<dbReference type="PANTHER" id="PTHR30250">
    <property type="entry name" value="PST FAMILY PREDICTED COLANIC ACID TRANSPORTER"/>
    <property type="match status" value="1"/>
</dbReference>
<dbReference type="RefSeq" id="WP_121736051.1">
    <property type="nucleotide sequence ID" value="NZ_QXXG01000014.1"/>
</dbReference>
<proteinExistence type="predicted"/>
<feature type="transmembrane region" description="Helical" evidence="6">
    <location>
        <begin position="319"/>
        <end position="341"/>
    </location>
</feature>
<evidence type="ECO:0000313" key="7">
    <source>
        <dbReference type="EMBL" id="RLT73544.1"/>
    </source>
</evidence>
<feature type="transmembrane region" description="Helical" evidence="6">
    <location>
        <begin position="163"/>
        <end position="185"/>
    </location>
</feature>
<dbReference type="Pfam" id="PF13440">
    <property type="entry name" value="Polysacc_synt_3"/>
    <property type="match status" value="1"/>
</dbReference>
<comment type="subcellular location">
    <subcellularLocation>
        <location evidence="1">Cell membrane</location>
        <topology evidence="1">Multi-pass membrane protein</topology>
    </subcellularLocation>
</comment>